<protein>
    <submittedName>
        <fullName evidence="2">TerB family tellurite resistance protein</fullName>
    </submittedName>
</protein>
<name>A0ABS5ZF33_9GAMM</name>
<evidence type="ECO:0000313" key="2">
    <source>
        <dbReference type="EMBL" id="MBU2711582.1"/>
    </source>
</evidence>
<sequence>ILIGLITSIAALVWAFNRLQQSGVDLNSFNPFHWFRRHKWAKLYSIKPLHRLESAIEGATVLVLGVAKLQGEITKEIKGTIIQTFVHTFCLSEKQALEAFTTASFLWKDSANYIAEVKHIVDPLQSHFSRAQKKSIIETLNYIANVDGQLTDEQSLFIKSVEKAFGKDI</sequence>
<dbReference type="InterPro" id="IPR007791">
    <property type="entry name" value="DjlA_N"/>
</dbReference>
<comment type="caution">
    <text evidence="2">The sequence shown here is derived from an EMBL/GenBank/DDBJ whole genome shotgun (WGS) entry which is preliminary data.</text>
</comment>
<dbReference type="Pfam" id="PF05099">
    <property type="entry name" value="TerB"/>
    <property type="match status" value="1"/>
</dbReference>
<evidence type="ECO:0000259" key="1">
    <source>
        <dbReference type="Pfam" id="PF05099"/>
    </source>
</evidence>
<proteinExistence type="predicted"/>
<dbReference type="InterPro" id="IPR029024">
    <property type="entry name" value="TerB-like"/>
</dbReference>
<keyword evidence="3" id="KW-1185">Reference proteome</keyword>
<feature type="domain" description="Co-chaperone DjlA N-terminal" evidence="1">
    <location>
        <begin position="59"/>
        <end position="166"/>
    </location>
</feature>
<dbReference type="SUPFAM" id="SSF158682">
    <property type="entry name" value="TerB-like"/>
    <property type="match status" value="1"/>
</dbReference>
<feature type="non-terminal residue" evidence="2">
    <location>
        <position position="1"/>
    </location>
</feature>
<reference evidence="2 3" key="1">
    <citation type="submission" date="2021-04" db="EMBL/GenBank/DDBJ databases">
        <authorList>
            <person name="Pira H."/>
            <person name="Risdian C."/>
            <person name="Wink J."/>
        </authorList>
    </citation>
    <scope>NUCLEOTIDE SEQUENCE [LARGE SCALE GENOMIC DNA]</scope>
    <source>
        <strain evidence="2 3">WH53</strain>
    </source>
</reference>
<gene>
    <name evidence="2" type="ORF">KCG35_10965</name>
</gene>
<accession>A0ABS5ZF33</accession>
<organism evidence="2 3">
    <name type="scientific">Zooshikella harenae</name>
    <dbReference type="NCBI Taxonomy" id="2827238"/>
    <lineage>
        <taxon>Bacteria</taxon>
        <taxon>Pseudomonadati</taxon>
        <taxon>Pseudomonadota</taxon>
        <taxon>Gammaproteobacteria</taxon>
        <taxon>Oceanospirillales</taxon>
        <taxon>Zooshikellaceae</taxon>
        <taxon>Zooshikella</taxon>
    </lineage>
</organism>
<dbReference type="RefSeq" id="WP_215819742.1">
    <property type="nucleotide sequence ID" value="NZ_JAGSOY010000022.1"/>
</dbReference>
<dbReference type="EMBL" id="JAGSOY010000022">
    <property type="protein sequence ID" value="MBU2711582.1"/>
    <property type="molecule type" value="Genomic_DNA"/>
</dbReference>
<dbReference type="Proteomes" id="UP000690515">
    <property type="component" value="Unassembled WGS sequence"/>
</dbReference>
<evidence type="ECO:0000313" key="3">
    <source>
        <dbReference type="Proteomes" id="UP000690515"/>
    </source>
</evidence>